<evidence type="ECO:0000256" key="5">
    <source>
        <dbReference type="PROSITE-ProRule" id="PRU00042"/>
    </source>
</evidence>
<dbReference type="Gene3D" id="3.30.160.60">
    <property type="entry name" value="Classic Zinc Finger"/>
    <property type="match status" value="2"/>
</dbReference>
<feature type="compositionally biased region" description="Basic and acidic residues" evidence="6">
    <location>
        <begin position="926"/>
        <end position="936"/>
    </location>
</feature>
<name>L8WVG6_THACA</name>
<organism evidence="9 10">
    <name type="scientific">Thanatephorus cucumeris (strain AG1-IA)</name>
    <name type="common">Rice sheath blight fungus</name>
    <name type="synonym">Rhizoctonia solani</name>
    <dbReference type="NCBI Taxonomy" id="983506"/>
    <lineage>
        <taxon>Eukaryota</taxon>
        <taxon>Fungi</taxon>
        <taxon>Dikarya</taxon>
        <taxon>Basidiomycota</taxon>
        <taxon>Agaricomycotina</taxon>
        <taxon>Agaricomycetes</taxon>
        <taxon>Cantharellales</taxon>
        <taxon>Ceratobasidiaceae</taxon>
        <taxon>Rhizoctonia</taxon>
        <taxon>Rhizoctonia solani AG-1</taxon>
    </lineage>
</organism>
<dbReference type="InterPro" id="IPR013087">
    <property type="entry name" value="Znf_C2H2_type"/>
</dbReference>
<dbReference type="PANTHER" id="PTHR14003">
    <property type="entry name" value="TRANSCRIPTIONAL REPRESSOR PROTEIN YY"/>
    <property type="match status" value="1"/>
</dbReference>
<feature type="compositionally biased region" description="Low complexity" evidence="6">
    <location>
        <begin position="1036"/>
        <end position="1048"/>
    </location>
</feature>
<keyword evidence="7" id="KW-0812">Transmembrane</keyword>
<feature type="compositionally biased region" description="Polar residues" evidence="6">
    <location>
        <begin position="783"/>
        <end position="806"/>
    </location>
</feature>
<feature type="compositionally biased region" description="Polar residues" evidence="6">
    <location>
        <begin position="888"/>
        <end position="903"/>
    </location>
</feature>
<dbReference type="GO" id="GO:0000978">
    <property type="term" value="F:RNA polymerase II cis-regulatory region sequence-specific DNA binding"/>
    <property type="evidence" value="ECO:0007669"/>
    <property type="project" value="TreeGrafter"/>
</dbReference>
<dbReference type="GO" id="GO:0031519">
    <property type="term" value="C:PcG protein complex"/>
    <property type="evidence" value="ECO:0007669"/>
    <property type="project" value="TreeGrafter"/>
</dbReference>
<keyword evidence="4" id="KW-0862">Zinc</keyword>
<protein>
    <submittedName>
        <fullName evidence="9">Zf-C2H2 domain-containing protein</fullName>
    </submittedName>
</protein>
<evidence type="ECO:0000256" key="4">
    <source>
        <dbReference type="ARBA" id="ARBA00022833"/>
    </source>
</evidence>
<keyword evidence="2" id="KW-0677">Repeat</keyword>
<dbReference type="PROSITE" id="PS00028">
    <property type="entry name" value="ZINC_FINGER_C2H2_1"/>
    <property type="match status" value="2"/>
</dbReference>
<comment type="caution">
    <text evidence="9">The sequence shown here is derived from an EMBL/GenBank/DDBJ whole genome shotgun (WGS) entry which is preliminary data.</text>
</comment>
<evidence type="ECO:0000313" key="9">
    <source>
        <dbReference type="EMBL" id="ELU40324.1"/>
    </source>
</evidence>
<dbReference type="SMART" id="SM00355">
    <property type="entry name" value="ZnF_C2H2"/>
    <property type="match status" value="2"/>
</dbReference>
<evidence type="ECO:0000256" key="6">
    <source>
        <dbReference type="SAM" id="MobiDB-lite"/>
    </source>
</evidence>
<evidence type="ECO:0000256" key="1">
    <source>
        <dbReference type="ARBA" id="ARBA00022723"/>
    </source>
</evidence>
<dbReference type="SUPFAM" id="SSF57667">
    <property type="entry name" value="beta-beta-alpha zinc fingers"/>
    <property type="match status" value="1"/>
</dbReference>
<dbReference type="GO" id="GO:0000785">
    <property type="term" value="C:chromatin"/>
    <property type="evidence" value="ECO:0007669"/>
    <property type="project" value="TreeGrafter"/>
</dbReference>
<keyword evidence="10" id="KW-1185">Reference proteome</keyword>
<dbReference type="AlphaFoldDB" id="L8WVG6"/>
<feature type="region of interest" description="Disordered" evidence="6">
    <location>
        <begin position="1009"/>
        <end position="1051"/>
    </location>
</feature>
<accession>L8WVG6</accession>
<feature type="transmembrane region" description="Helical" evidence="7">
    <location>
        <begin position="216"/>
        <end position="238"/>
    </location>
</feature>
<dbReference type="EMBL" id="AFRT01001459">
    <property type="protein sequence ID" value="ELU40324.1"/>
    <property type="molecule type" value="Genomic_DNA"/>
</dbReference>
<keyword evidence="1" id="KW-0479">Metal-binding</keyword>
<dbReference type="PROSITE" id="PS50157">
    <property type="entry name" value="ZINC_FINGER_C2H2_2"/>
    <property type="match status" value="2"/>
</dbReference>
<dbReference type="InterPro" id="IPR036236">
    <property type="entry name" value="Znf_C2H2_sf"/>
</dbReference>
<feature type="region of interest" description="Disordered" evidence="6">
    <location>
        <begin position="872"/>
        <end position="939"/>
    </location>
</feature>
<sequence length="1209" mass="131319">MSLQERGSLSNMISLFVNGAFTPGTADNLCARCRLCWPKLDEACQIIVFFAVAPDSLNFVTQLSDPTAHWLTSSLLPVRHSGRPRHDCSRSIELIETVASIKVDNLIHPFRPSSELHLNLAPHVPEIYEIVLLPTSEPSSRLRSVGSWNSRDPAEGVESKYGIGNSQSLLSRRDTSVPYKVAVSSVSDCARLFRPGQNPAIMDTSFCTKYGIQLVAMFYVYTQATATVGACIVLLFALGRPGRMGMRDQADTGANIAIARVVVIATSLKMRRPTQQAEMDDAPRVPKFYRSGSESRIIIQKKFMQGCLGNSERQAERIRVPSIRGCNDTCISPGWPYLLGILGASFPVEAVPMTRHAHEYGSNVPNPLPVSTKAPCPDELYQSLTTRPKAGHDLQSLISPSAERSEQRVTSRSSLPGLRLHGTLRLEHPEIRHDVVRYMNCKQDQASLKGRRGIRTKPSQVNYLDRPCVPGSGCTAKADGHITSTALALVPHKPIANPSHPVLRTWADTSAAIPLCQPTTHHPPTPRSACRSRPTEPNDCDDPATPGLTYSTIYFAPRPCNCLNTGLPRSTPSTGEPHPPFPTSIYRQVTGPADDLRTTLNAIYSSVYTTPALVYHSTTQHIQQHADHYDLDKACADLASAGALGARSRMPRINPAVASPFRPTIPAPRSISGSPLRAPDGSMHVYSQHQSHTPYVPVPMNIPSNPSYVQSLTSYGAKHNADGHYPISSMPMSHSYTTSSVMAHAPVGFSSSLPTSISAPIPIRRHTLPHIAYPDYGREESYEQTSPQSYDGSIQSPVSVQSPNERSFSDTEYEVTAPYAAPVMSTPFRGATAVINPGTPYTVHRSRAHTQEGSDGSNSGWRTVAANLIDWNGRAHGGHSRDSSSGSTVSNATAVGEQLSSSLPYPMTGSHSDFPMTPRTVNPGSYHDHDYYEPPHVRSFNPASPPSAYYEASQSPNYVLSPSYPSSQYQGSFGSPQSISPVALIGSQHSLVPKTETFEPDLASAYSSNLWQQPRGTLDSLQEDDDKDSSVDDVSRSVCSPSPDSSLPNTPAAVELALPPVVPSQPFTSDAARVTSTSPPPPVDFDIQITSTGNIRMPRSCRNTVPVPIPNLTKKSRGRRVPTKLVTVPSTGVGKSARTFTCTVDGCGKCFNRGEHLKRHIRSIHTDEKPHVCPVQKCGKTFSRHDNLCQHMRVHGKFSAPADGGLSDF</sequence>
<feature type="region of interest" description="Disordered" evidence="6">
    <location>
        <begin position="517"/>
        <end position="543"/>
    </location>
</feature>
<dbReference type="Pfam" id="PF00096">
    <property type="entry name" value="zf-C2H2"/>
    <property type="match status" value="2"/>
</dbReference>
<dbReference type="STRING" id="983506.L8WVG6"/>
<evidence type="ECO:0000256" key="7">
    <source>
        <dbReference type="SAM" id="Phobius"/>
    </source>
</evidence>
<feature type="domain" description="C2H2-type" evidence="8">
    <location>
        <begin position="1140"/>
        <end position="1170"/>
    </location>
</feature>
<evidence type="ECO:0000256" key="3">
    <source>
        <dbReference type="ARBA" id="ARBA00022771"/>
    </source>
</evidence>
<evidence type="ECO:0000313" key="10">
    <source>
        <dbReference type="Proteomes" id="UP000011668"/>
    </source>
</evidence>
<keyword evidence="7" id="KW-1133">Transmembrane helix</keyword>
<gene>
    <name evidence="9" type="ORF">AG1IA_05652</name>
</gene>
<keyword evidence="3 5" id="KW-0863">Zinc-finger</keyword>
<evidence type="ECO:0000259" key="8">
    <source>
        <dbReference type="PROSITE" id="PS50157"/>
    </source>
</evidence>
<dbReference type="GO" id="GO:0008270">
    <property type="term" value="F:zinc ion binding"/>
    <property type="evidence" value="ECO:0007669"/>
    <property type="project" value="UniProtKB-KW"/>
</dbReference>
<feature type="domain" description="C2H2-type" evidence="8">
    <location>
        <begin position="1171"/>
        <end position="1195"/>
    </location>
</feature>
<keyword evidence="7" id="KW-0472">Membrane</keyword>
<reference evidence="9 10" key="1">
    <citation type="journal article" date="2013" name="Nat. Commun.">
        <title>The evolution and pathogenic mechanisms of the rice sheath blight pathogen.</title>
        <authorList>
            <person name="Zheng A."/>
            <person name="Lin R."/>
            <person name="Xu L."/>
            <person name="Qin P."/>
            <person name="Tang C."/>
            <person name="Ai P."/>
            <person name="Zhang D."/>
            <person name="Liu Y."/>
            <person name="Sun Z."/>
            <person name="Feng H."/>
            <person name="Wang Y."/>
            <person name="Chen Y."/>
            <person name="Liang X."/>
            <person name="Fu R."/>
            <person name="Li Q."/>
            <person name="Zhang J."/>
            <person name="Yu X."/>
            <person name="Xie Z."/>
            <person name="Ding L."/>
            <person name="Guan P."/>
            <person name="Tang J."/>
            <person name="Liang Y."/>
            <person name="Wang S."/>
            <person name="Deng Q."/>
            <person name="Li S."/>
            <person name="Zhu J."/>
            <person name="Wang L."/>
            <person name="Liu H."/>
            <person name="Li P."/>
        </authorList>
    </citation>
    <scope>NUCLEOTIDE SEQUENCE [LARGE SCALE GENOMIC DNA]</scope>
    <source>
        <strain evidence="10">AG-1 IA</strain>
    </source>
</reference>
<dbReference type="GO" id="GO:0000981">
    <property type="term" value="F:DNA-binding transcription factor activity, RNA polymerase II-specific"/>
    <property type="evidence" value="ECO:0007669"/>
    <property type="project" value="TreeGrafter"/>
</dbReference>
<feature type="region of interest" description="Disordered" evidence="6">
    <location>
        <begin position="778"/>
        <end position="808"/>
    </location>
</feature>
<evidence type="ECO:0000256" key="2">
    <source>
        <dbReference type="ARBA" id="ARBA00022737"/>
    </source>
</evidence>
<dbReference type="PANTHER" id="PTHR14003:SF19">
    <property type="entry name" value="YY2 TRANSCRIPTION FACTOR"/>
    <property type="match status" value="1"/>
</dbReference>
<dbReference type="HOGENOM" id="CLU_269929_0_0_1"/>
<dbReference type="FunFam" id="3.30.160.60:FF:000688">
    <property type="entry name" value="zinc finger protein 197 isoform X1"/>
    <property type="match status" value="1"/>
</dbReference>
<dbReference type="Proteomes" id="UP000011668">
    <property type="component" value="Unassembled WGS sequence"/>
</dbReference>
<dbReference type="OrthoDB" id="6365676at2759"/>
<proteinExistence type="predicted"/>
<dbReference type="GO" id="GO:0005667">
    <property type="term" value="C:transcription regulator complex"/>
    <property type="evidence" value="ECO:0007669"/>
    <property type="project" value="TreeGrafter"/>
</dbReference>